<dbReference type="InterPro" id="IPR029016">
    <property type="entry name" value="GAF-like_dom_sf"/>
</dbReference>
<organism evidence="2 3">
    <name type="scientific">Fimbriiglobus ruber</name>
    <dbReference type="NCBI Taxonomy" id="1908690"/>
    <lineage>
        <taxon>Bacteria</taxon>
        <taxon>Pseudomonadati</taxon>
        <taxon>Planctomycetota</taxon>
        <taxon>Planctomycetia</taxon>
        <taxon>Gemmatales</taxon>
        <taxon>Gemmataceae</taxon>
        <taxon>Fimbriiglobus</taxon>
    </lineage>
</organism>
<feature type="domain" description="GAF" evidence="1">
    <location>
        <begin position="29"/>
        <end position="168"/>
    </location>
</feature>
<protein>
    <submittedName>
        <fullName evidence="2">Sensory box histidine kinase</fullName>
    </submittedName>
</protein>
<dbReference type="AlphaFoldDB" id="A0A225DE79"/>
<keyword evidence="2" id="KW-0808">Transferase</keyword>
<evidence type="ECO:0000313" key="3">
    <source>
        <dbReference type="Proteomes" id="UP000214646"/>
    </source>
</evidence>
<dbReference type="OrthoDB" id="9804747at2"/>
<comment type="caution">
    <text evidence="2">The sequence shown here is derived from an EMBL/GenBank/DDBJ whole genome shotgun (WGS) entry which is preliminary data.</text>
</comment>
<dbReference type="SMART" id="SM00065">
    <property type="entry name" value="GAF"/>
    <property type="match status" value="1"/>
</dbReference>
<sequence>MNESHHVSEAAEQLINAVQRLAVAQTIDDVTNVVKTAARKVTGADGACFVLRDGGMCYYADEDSIAPLWKGRRFPMEACISGWVMRNRQPALIPDIYLDDRIPHDAYRPTFVKSLAVVPIRSLGPVGAIGVYWAKPLCPTPTEVRWLQSLADSTALALEFVRSQTDIDEARGMADLLRTENTRLRDTAKQPAASGQVRMCFITKRFEIDGRWVSMEALLEQRYGLHVTHGLSPEGIAQLDPDLGAVETTAGGIEYQSMCATV</sequence>
<reference evidence="3" key="1">
    <citation type="submission" date="2017-06" db="EMBL/GenBank/DDBJ databases">
        <title>Genome analysis of Fimbriiglobus ruber SP5, the first member of the order Planctomycetales with confirmed chitinolytic capability.</title>
        <authorList>
            <person name="Ravin N.V."/>
            <person name="Rakitin A.L."/>
            <person name="Ivanova A.A."/>
            <person name="Beletsky A.V."/>
            <person name="Kulichevskaya I.S."/>
            <person name="Mardanov A.V."/>
            <person name="Dedysh S.N."/>
        </authorList>
    </citation>
    <scope>NUCLEOTIDE SEQUENCE [LARGE SCALE GENOMIC DNA]</scope>
    <source>
        <strain evidence="3">SP5</strain>
    </source>
</reference>
<keyword evidence="3" id="KW-1185">Reference proteome</keyword>
<accession>A0A225DE79</accession>
<evidence type="ECO:0000313" key="2">
    <source>
        <dbReference type="EMBL" id="OWK36818.1"/>
    </source>
</evidence>
<keyword evidence="2" id="KW-0418">Kinase</keyword>
<dbReference type="EMBL" id="NIDE01000017">
    <property type="protein sequence ID" value="OWK36818.1"/>
    <property type="molecule type" value="Genomic_DNA"/>
</dbReference>
<dbReference type="SUPFAM" id="SSF55781">
    <property type="entry name" value="GAF domain-like"/>
    <property type="match status" value="1"/>
</dbReference>
<dbReference type="GO" id="GO:0016301">
    <property type="term" value="F:kinase activity"/>
    <property type="evidence" value="ECO:0007669"/>
    <property type="project" value="UniProtKB-KW"/>
</dbReference>
<evidence type="ECO:0000259" key="1">
    <source>
        <dbReference type="SMART" id="SM00065"/>
    </source>
</evidence>
<gene>
    <name evidence="2" type="ORF">FRUB_09381</name>
</gene>
<dbReference type="Proteomes" id="UP000214646">
    <property type="component" value="Unassembled WGS sequence"/>
</dbReference>
<dbReference type="RefSeq" id="WP_088259763.1">
    <property type="nucleotide sequence ID" value="NZ_NIDE01000017.1"/>
</dbReference>
<dbReference type="Gene3D" id="3.30.450.40">
    <property type="match status" value="1"/>
</dbReference>
<dbReference type="Pfam" id="PF13185">
    <property type="entry name" value="GAF_2"/>
    <property type="match status" value="1"/>
</dbReference>
<dbReference type="InterPro" id="IPR003018">
    <property type="entry name" value="GAF"/>
</dbReference>
<proteinExistence type="predicted"/>
<name>A0A225DE79_9BACT</name>